<name>A0A183UU30_TOXCA</name>
<dbReference type="AlphaFoldDB" id="A0A183UU30"/>
<protein>
    <submittedName>
        <fullName evidence="3">Tnp_DDE_dom domain-containing protein</fullName>
    </submittedName>
</protein>
<reference evidence="1 2" key="2">
    <citation type="submission" date="2018-11" db="EMBL/GenBank/DDBJ databases">
        <authorList>
            <consortium name="Pathogen Informatics"/>
        </authorList>
    </citation>
    <scope>NUCLEOTIDE SEQUENCE [LARGE SCALE GENOMIC DNA]</scope>
</reference>
<evidence type="ECO:0000313" key="3">
    <source>
        <dbReference type="WBParaSite" id="TCNE_0001200001-mRNA-1"/>
    </source>
</evidence>
<organism evidence="2 3">
    <name type="scientific">Toxocara canis</name>
    <name type="common">Canine roundworm</name>
    <dbReference type="NCBI Taxonomy" id="6265"/>
    <lineage>
        <taxon>Eukaryota</taxon>
        <taxon>Metazoa</taxon>
        <taxon>Ecdysozoa</taxon>
        <taxon>Nematoda</taxon>
        <taxon>Chromadorea</taxon>
        <taxon>Rhabditida</taxon>
        <taxon>Spirurina</taxon>
        <taxon>Ascaridomorpha</taxon>
        <taxon>Ascaridoidea</taxon>
        <taxon>Toxocaridae</taxon>
        <taxon>Toxocara</taxon>
    </lineage>
</organism>
<accession>A0A183UU30</accession>
<dbReference type="Proteomes" id="UP000050794">
    <property type="component" value="Unassembled WGS sequence"/>
</dbReference>
<gene>
    <name evidence="1" type="ORF">TCNE_LOCUS12000</name>
</gene>
<proteinExistence type="predicted"/>
<sequence length="108" mass="11877">MHRIGTTMRRMHETHAECAVNALCYNAIRVNQQVSTALLPSNVPYATCLACRHFAKPLILLLKTTLARCFHTLAAISVCKGVVSSSEPIATSRYGQLGFVCRLIEKST</sequence>
<evidence type="ECO:0000313" key="2">
    <source>
        <dbReference type="Proteomes" id="UP000050794"/>
    </source>
</evidence>
<reference evidence="3" key="1">
    <citation type="submission" date="2016-06" db="UniProtKB">
        <authorList>
            <consortium name="WormBaseParasite"/>
        </authorList>
    </citation>
    <scope>IDENTIFICATION</scope>
</reference>
<evidence type="ECO:0000313" key="1">
    <source>
        <dbReference type="EMBL" id="VDM43321.1"/>
    </source>
</evidence>
<keyword evidence="2" id="KW-1185">Reference proteome</keyword>
<dbReference type="WBParaSite" id="TCNE_0001200001-mRNA-1">
    <property type="protein sequence ID" value="TCNE_0001200001-mRNA-1"/>
    <property type="gene ID" value="TCNE_0001200001"/>
</dbReference>
<dbReference type="EMBL" id="UYWY01021075">
    <property type="protein sequence ID" value="VDM43321.1"/>
    <property type="molecule type" value="Genomic_DNA"/>
</dbReference>